<dbReference type="Pfam" id="PF03061">
    <property type="entry name" value="4HBT"/>
    <property type="match status" value="1"/>
</dbReference>
<dbReference type="Proteomes" id="UP001163947">
    <property type="component" value="Chromosome"/>
</dbReference>
<dbReference type="RefSeq" id="WP_006936807.1">
    <property type="nucleotide sequence ID" value="NZ_BAAAYP010000011.1"/>
</dbReference>
<dbReference type="GO" id="GO:0005829">
    <property type="term" value="C:cytosol"/>
    <property type="evidence" value="ECO:0007669"/>
    <property type="project" value="TreeGrafter"/>
</dbReference>
<evidence type="ECO:0000256" key="1">
    <source>
        <dbReference type="ARBA" id="ARBA00008324"/>
    </source>
</evidence>
<dbReference type="CDD" id="cd03443">
    <property type="entry name" value="PaaI_thioesterase"/>
    <property type="match status" value="1"/>
</dbReference>
<evidence type="ECO:0000313" key="7">
    <source>
        <dbReference type="Proteomes" id="UP001163947"/>
    </source>
</evidence>
<dbReference type="GO" id="GO:0061522">
    <property type="term" value="F:1,4-dihydroxy-2-naphthoyl-CoA thioesterase activity"/>
    <property type="evidence" value="ECO:0007669"/>
    <property type="project" value="TreeGrafter"/>
</dbReference>
<name>A0A059MQD6_9NOCA</name>
<keyword evidence="6" id="KW-1185">Reference proteome</keyword>
<evidence type="ECO:0000313" key="6">
    <source>
        <dbReference type="Proteomes" id="UP000325466"/>
    </source>
</evidence>
<dbReference type="EMBL" id="CP106982">
    <property type="protein sequence ID" value="UYF91834.1"/>
    <property type="molecule type" value="Genomic_DNA"/>
</dbReference>
<dbReference type="Gene3D" id="3.10.129.10">
    <property type="entry name" value="Hotdog Thioesterase"/>
    <property type="match status" value="1"/>
</dbReference>
<organism evidence="5 7">
    <name type="scientific">Rhodococcus aetherivorans</name>
    <dbReference type="NCBI Taxonomy" id="191292"/>
    <lineage>
        <taxon>Bacteria</taxon>
        <taxon>Bacillati</taxon>
        <taxon>Actinomycetota</taxon>
        <taxon>Actinomycetes</taxon>
        <taxon>Mycobacteriales</taxon>
        <taxon>Nocardiaceae</taxon>
        <taxon>Rhodococcus</taxon>
    </lineage>
</organism>
<gene>
    <name evidence="5" type="ORF">OCS65_14980</name>
    <name evidence="4" type="ORF">RAJCM14343_5099</name>
</gene>
<dbReference type="EMBL" id="BLAH01000135">
    <property type="protein sequence ID" value="GES39821.1"/>
    <property type="molecule type" value="Genomic_DNA"/>
</dbReference>
<dbReference type="AlphaFoldDB" id="A0A059MQD6"/>
<accession>N1M3A3</accession>
<sequence>MTDLPTQEHLTDPAAVTEQHNNGFGSVLGLEFTELGPDRVRAHWTVTPTQHQPFGIVHGGVYCAVVESVASFAGSIWLGDRGKVVGVNNNTDFIRATREGVLTATATPIQRGRSQQLWQVAITDEQDRTVAHGQVRLANILDPDALGG</sequence>
<dbReference type="Proteomes" id="UP000325466">
    <property type="component" value="Unassembled WGS sequence"/>
</dbReference>
<evidence type="ECO:0000259" key="3">
    <source>
        <dbReference type="Pfam" id="PF03061"/>
    </source>
</evidence>
<evidence type="ECO:0000313" key="4">
    <source>
        <dbReference type="EMBL" id="GES39821.1"/>
    </source>
</evidence>
<dbReference type="InterPro" id="IPR003736">
    <property type="entry name" value="PAAI_dom"/>
</dbReference>
<reference evidence="4" key="2">
    <citation type="submission" date="2019-10" db="EMBL/GenBank/DDBJ databases">
        <title>Draft genome sequence of Rhodococcus aetherivorans JCM 14343.</title>
        <authorList>
            <person name="Inoue D."/>
            <person name="Nakazawa M."/>
            <person name="Yamamoto N."/>
            <person name="Sei K."/>
            <person name="Ike M."/>
        </authorList>
    </citation>
    <scope>NUCLEOTIDE SEQUENCE</scope>
    <source>
        <strain evidence="4">JCM 14343</strain>
    </source>
</reference>
<evidence type="ECO:0000256" key="2">
    <source>
        <dbReference type="ARBA" id="ARBA00022801"/>
    </source>
</evidence>
<feature type="domain" description="Thioesterase" evidence="3">
    <location>
        <begin position="54"/>
        <end position="131"/>
    </location>
</feature>
<dbReference type="InterPro" id="IPR006683">
    <property type="entry name" value="Thioestr_dom"/>
</dbReference>
<dbReference type="GeneID" id="83621747"/>
<dbReference type="KEGG" id="rav:AAT18_14025"/>
<dbReference type="NCBIfam" id="TIGR00369">
    <property type="entry name" value="unchar_dom_1"/>
    <property type="match status" value="1"/>
</dbReference>
<dbReference type="SUPFAM" id="SSF54637">
    <property type="entry name" value="Thioesterase/thiol ester dehydrase-isomerase"/>
    <property type="match status" value="1"/>
</dbReference>
<accession>A0A059MQD6</accession>
<proteinExistence type="inferred from homology"/>
<comment type="similarity">
    <text evidence="1">Belongs to the thioesterase PaaI family.</text>
</comment>
<protein>
    <submittedName>
        <fullName evidence="5">PaaI family thioesterase</fullName>
    </submittedName>
</protein>
<accession>A0A0F6VJ46</accession>
<reference evidence="4 6" key="1">
    <citation type="journal article" date="2018" name="Biodegradation">
        <title>1,4-Dioxane degradation characteristics of Rhodococcus aetherivorans JCM 14343.</title>
        <authorList>
            <person name="Inoue D."/>
            <person name="Tsunoda T."/>
            <person name="Yamamoto N."/>
            <person name="Ike M."/>
            <person name="Sei K."/>
        </authorList>
    </citation>
    <scope>NUCLEOTIDE SEQUENCE [LARGE SCALE GENOMIC DNA]</scope>
    <source>
        <strain evidence="4 6">JCM 14343</strain>
    </source>
</reference>
<dbReference type="PANTHER" id="PTHR43240">
    <property type="entry name" value="1,4-DIHYDROXY-2-NAPHTHOYL-COA THIOESTERASE 1"/>
    <property type="match status" value="1"/>
</dbReference>
<reference evidence="5" key="3">
    <citation type="submission" date="2022-09" db="EMBL/GenBank/DDBJ databases">
        <title>The genome sequence of Rhodococcus aetherivorans N1.</title>
        <authorList>
            <person name="Jiang W."/>
        </authorList>
    </citation>
    <scope>NUCLEOTIDE SEQUENCE</scope>
    <source>
        <strain evidence="5">N1</strain>
    </source>
</reference>
<dbReference type="PANTHER" id="PTHR43240:SF5">
    <property type="entry name" value="1,4-DIHYDROXY-2-NAPHTHOYL-COA THIOESTERASE 1"/>
    <property type="match status" value="1"/>
</dbReference>
<evidence type="ECO:0000313" key="5">
    <source>
        <dbReference type="EMBL" id="UYF91834.1"/>
    </source>
</evidence>
<keyword evidence="2" id="KW-0378">Hydrolase</keyword>
<dbReference type="InterPro" id="IPR029069">
    <property type="entry name" value="HotDog_dom_sf"/>
</dbReference>